<accession>A0A1W6Z111</accession>
<dbReference type="NCBIfam" id="TIGR02601">
    <property type="entry name" value="autotrns_rpt"/>
    <property type="match status" value="1"/>
</dbReference>
<dbReference type="InterPro" id="IPR005546">
    <property type="entry name" value="Autotransporte_beta"/>
</dbReference>
<evidence type="ECO:0000256" key="1">
    <source>
        <dbReference type="ARBA" id="ARBA00011073"/>
    </source>
</evidence>
<evidence type="ECO:0000313" key="8">
    <source>
        <dbReference type="EMBL" id="ARP87030.1"/>
    </source>
</evidence>
<dbReference type="SUPFAM" id="SSF103515">
    <property type="entry name" value="Autotransporter"/>
    <property type="match status" value="1"/>
</dbReference>
<keyword evidence="2 6" id="KW-0645">Protease</keyword>
<evidence type="ECO:0000256" key="6">
    <source>
        <dbReference type="PROSITE-ProRule" id="PRU01240"/>
    </source>
</evidence>
<dbReference type="GO" id="GO:0004252">
    <property type="term" value="F:serine-type endopeptidase activity"/>
    <property type="evidence" value="ECO:0007669"/>
    <property type="project" value="UniProtKB-UniRule"/>
</dbReference>
<organism evidence="8 9">
    <name type="scientific">Bordetella genomosp. 9</name>
    <dbReference type="NCBI Taxonomy" id="1416803"/>
    <lineage>
        <taxon>Bacteria</taxon>
        <taxon>Pseudomonadati</taxon>
        <taxon>Pseudomonadota</taxon>
        <taxon>Betaproteobacteria</taxon>
        <taxon>Burkholderiales</taxon>
        <taxon>Alcaligenaceae</taxon>
        <taxon>Bordetella</taxon>
    </lineage>
</organism>
<feature type="active site" description="Charge relay system" evidence="6">
    <location>
        <position position="368"/>
    </location>
</feature>
<dbReference type="GO" id="GO:0006508">
    <property type="term" value="P:proteolysis"/>
    <property type="evidence" value="ECO:0007669"/>
    <property type="project" value="UniProtKB-KW"/>
</dbReference>
<keyword evidence="5 6" id="KW-0720">Serine protease</keyword>
<dbReference type="InterPro" id="IPR036709">
    <property type="entry name" value="Autotransporte_beta_dom_sf"/>
</dbReference>
<dbReference type="PANTHER" id="PTHR43806">
    <property type="entry name" value="PEPTIDASE S8"/>
    <property type="match status" value="1"/>
</dbReference>
<feature type="domain" description="Autotransporter" evidence="7">
    <location>
        <begin position="726"/>
        <end position="999"/>
    </location>
</feature>
<name>A0A1W6Z111_9BORD</name>
<protein>
    <recommendedName>
        <fullName evidence="7">Autotransporter domain-containing protein</fullName>
    </recommendedName>
</protein>
<evidence type="ECO:0000256" key="2">
    <source>
        <dbReference type="ARBA" id="ARBA00022670"/>
    </source>
</evidence>
<evidence type="ECO:0000256" key="4">
    <source>
        <dbReference type="ARBA" id="ARBA00022801"/>
    </source>
</evidence>
<dbReference type="InterPro" id="IPR023828">
    <property type="entry name" value="Peptidase_S8_Ser-AS"/>
</dbReference>
<dbReference type="Pfam" id="PF12951">
    <property type="entry name" value="PATR"/>
    <property type="match status" value="1"/>
</dbReference>
<dbReference type="SMART" id="SM00869">
    <property type="entry name" value="Autotransporter"/>
    <property type="match status" value="1"/>
</dbReference>
<dbReference type="InterPro" id="IPR050131">
    <property type="entry name" value="Peptidase_S8_subtilisin-like"/>
</dbReference>
<dbReference type="InterPro" id="IPR034061">
    <property type="entry name" value="Peptidases_S8_Autotransporter"/>
</dbReference>
<dbReference type="InterPro" id="IPR006315">
    <property type="entry name" value="OM_autotransptr_brl_dom"/>
</dbReference>
<gene>
    <name evidence="8" type="ORF">CAL13_13045</name>
</gene>
<reference evidence="8 9" key="1">
    <citation type="submission" date="2017-05" db="EMBL/GenBank/DDBJ databases">
        <title>Complete and WGS of Bordetella genogroups.</title>
        <authorList>
            <person name="Spilker T."/>
            <person name="LiPuma J."/>
        </authorList>
    </citation>
    <scope>NUCLEOTIDE SEQUENCE [LARGE SCALE GENOMIC DNA]</scope>
    <source>
        <strain evidence="8 9">AU17164</strain>
    </source>
</reference>
<dbReference type="Pfam" id="PF00082">
    <property type="entry name" value="Peptidase_S8"/>
    <property type="match status" value="1"/>
</dbReference>
<dbReference type="GO" id="GO:0019867">
    <property type="term" value="C:outer membrane"/>
    <property type="evidence" value="ECO:0007669"/>
    <property type="project" value="InterPro"/>
</dbReference>
<evidence type="ECO:0000256" key="3">
    <source>
        <dbReference type="ARBA" id="ARBA00022729"/>
    </source>
</evidence>
<dbReference type="Gene3D" id="2.160.20.20">
    <property type="match status" value="1"/>
</dbReference>
<dbReference type="CDD" id="cd04848">
    <property type="entry name" value="Peptidases_S8_Autotransporter_serine_protease_like"/>
    <property type="match status" value="1"/>
</dbReference>
<dbReference type="SUPFAM" id="SSF52743">
    <property type="entry name" value="Subtilisin-like"/>
    <property type="match status" value="1"/>
</dbReference>
<evidence type="ECO:0000313" key="9">
    <source>
        <dbReference type="Proteomes" id="UP000194139"/>
    </source>
</evidence>
<dbReference type="Pfam" id="PF03797">
    <property type="entry name" value="Autotransporter"/>
    <property type="match status" value="1"/>
</dbReference>
<dbReference type="PROSITE" id="PS51892">
    <property type="entry name" value="SUBTILASE"/>
    <property type="match status" value="1"/>
</dbReference>
<keyword evidence="3" id="KW-0732">Signal</keyword>
<dbReference type="Proteomes" id="UP000194139">
    <property type="component" value="Chromosome"/>
</dbReference>
<keyword evidence="4 6" id="KW-0378">Hydrolase</keyword>
<dbReference type="InterPro" id="IPR013425">
    <property type="entry name" value="Autotrns_rpt"/>
</dbReference>
<feature type="active site" description="Charge relay system" evidence="6">
    <location>
        <position position="112"/>
    </location>
</feature>
<comment type="similarity">
    <text evidence="1 6">Belongs to the peptidase S8 family.</text>
</comment>
<dbReference type="EMBL" id="CP021109">
    <property type="protein sequence ID" value="ARP87030.1"/>
    <property type="molecule type" value="Genomic_DNA"/>
</dbReference>
<dbReference type="InterPro" id="IPR015500">
    <property type="entry name" value="Peptidase_S8_subtilisin-rel"/>
</dbReference>
<dbReference type="AlphaFoldDB" id="A0A1W6Z111"/>
<dbReference type="NCBIfam" id="TIGR01414">
    <property type="entry name" value="autotrans_barl"/>
    <property type="match status" value="1"/>
</dbReference>
<dbReference type="Gene3D" id="3.40.50.200">
    <property type="entry name" value="Peptidase S8/S53 domain"/>
    <property type="match status" value="1"/>
</dbReference>
<dbReference type="PROSITE" id="PS00138">
    <property type="entry name" value="SUBTILASE_SER"/>
    <property type="match status" value="1"/>
</dbReference>
<sequence>MAISKRAAGPHARRAALSHLMRRTVMGSLFMPVSLYAAPEESFRTAEYQASWGLGMINAAPAYAMGYTGKGVRVGVVDDGGAYGHPEFAGRAWPWGTQIDAATGDVIEPGVHSTAVAGLLAAARDGIGMHGVAYDATLFPVQGFYDGGPMFSDEAIREAVDNGVRVINGSYAPQVYPLPEMDAEDANPTYTPQSIQTLLLGSDGRLQNFSDEAEALRYAAANDVLTVYAAGNEAGVHPVAARHPGGFGLLPFIHPGNHAAGIYQIVDGGQEWEMSAYSPENYPKIDLQDPRLRAFDFRDLEGTLIAAVAVRRDRTIASYSNGCGVAWRWCIAAPGGDGPDAGEDAASSFLYTTWVNGRYKVRGMAGTSFAAPLVAGSAAVLRQAFPYMTARQVAEVLLTSADRSGHLADRALYGRGLLDLGRAVRGPVEFGAEGFDPIFDVDTKGHDSWWRNDITGRGGLTKRGAGTLLLTGANRYTGPTVVRGGTLAVEGSIASSRLTVERGGTLSGAGTVGPADVAGIVAPGNPGKALHVAGDYVQRREGVYRVSIAGDGATADRISVAGAARIDQGRLQVIGIKPAAIGRTFTILEAGGGVSGDFAPVENPYLFLDFAQGTQGQDRGRYRFAVSRNARPFGVAARTRNQRAVARALDSATAGLGPYDATVMATRTQGLPRQFDLWSGESHASMLTALNLQSWRIGQAALGRARGMQGGNAADGSASAPAAVAGQGNDKAAWARYTGSRDKLSGVGHAAGLETASSGILIGADSQVAPHTRLGAMAGFSHGGVKVRDRRSNAKLDTYTMGAYGATRAGGLNLRYGSAYGWHGVSSRRDTGAFGSADGRYKARTWQLFGEAGMPFESGAATLEPYAGLSYLDTRRGRFSESGTAGLRADKASQHLSFSTLGLRGASRWEAHDGSRWSLHGGTGWRHAYGSIEPAARMRFADGEAFHVAGLPVARDALLLEGGVGVESPAGMRFTLGYSGELARSAQSHAIQARASWAF</sequence>
<dbReference type="RefSeq" id="WP_086072617.1">
    <property type="nucleotide sequence ID" value="NZ_CP021109.1"/>
</dbReference>
<dbReference type="PRINTS" id="PR00723">
    <property type="entry name" value="SUBTILISIN"/>
</dbReference>
<proteinExistence type="inferred from homology"/>
<dbReference type="PANTHER" id="PTHR43806:SF11">
    <property type="entry name" value="CEREVISIN-RELATED"/>
    <property type="match status" value="1"/>
</dbReference>
<evidence type="ECO:0000256" key="5">
    <source>
        <dbReference type="ARBA" id="ARBA00022825"/>
    </source>
</evidence>
<dbReference type="Gene3D" id="2.40.128.130">
    <property type="entry name" value="Autotransporter beta-domain"/>
    <property type="match status" value="1"/>
</dbReference>
<dbReference type="InterPro" id="IPR012332">
    <property type="entry name" value="Autotransporter_pectin_lyase_C"/>
</dbReference>
<evidence type="ECO:0000259" key="7">
    <source>
        <dbReference type="PROSITE" id="PS51208"/>
    </source>
</evidence>
<dbReference type="InterPro" id="IPR036852">
    <property type="entry name" value="Peptidase_S8/S53_dom_sf"/>
</dbReference>
<keyword evidence="9" id="KW-1185">Reference proteome</keyword>
<feature type="active site" description="Charge relay system" evidence="6">
    <location>
        <position position="78"/>
    </location>
</feature>
<dbReference type="InterPro" id="IPR000209">
    <property type="entry name" value="Peptidase_S8/S53_dom"/>
</dbReference>
<dbReference type="PROSITE" id="PS51208">
    <property type="entry name" value="AUTOTRANSPORTER"/>
    <property type="match status" value="1"/>
</dbReference>